<dbReference type="Proteomes" id="UP000266841">
    <property type="component" value="Unassembled WGS sequence"/>
</dbReference>
<accession>K0RL13</accession>
<name>K0RL13_THAOC</name>
<comment type="caution">
    <text evidence="1">The sequence shown here is derived from an EMBL/GenBank/DDBJ whole genome shotgun (WGS) entry which is preliminary data.</text>
</comment>
<feature type="non-terminal residue" evidence="1">
    <location>
        <position position="1"/>
    </location>
</feature>
<gene>
    <name evidence="1" type="ORF">THAOC_26597</name>
</gene>
<evidence type="ECO:0000313" key="2">
    <source>
        <dbReference type="Proteomes" id="UP000266841"/>
    </source>
</evidence>
<dbReference type="EMBL" id="AGNL01036830">
    <property type="protein sequence ID" value="EJK53880.1"/>
    <property type="molecule type" value="Genomic_DNA"/>
</dbReference>
<reference evidence="1 2" key="1">
    <citation type="journal article" date="2012" name="Genome Biol.">
        <title>Genome and low-iron response of an oceanic diatom adapted to chronic iron limitation.</title>
        <authorList>
            <person name="Lommer M."/>
            <person name="Specht M."/>
            <person name="Roy A.S."/>
            <person name="Kraemer L."/>
            <person name="Andreson R."/>
            <person name="Gutowska M.A."/>
            <person name="Wolf J."/>
            <person name="Bergner S.V."/>
            <person name="Schilhabel M.B."/>
            <person name="Klostermeier U.C."/>
            <person name="Beiko R.G."/>
            <person name="Rosenstiel P."/>
            <person name="Hippler M."/>
            <person name="Laroche J."/>
        </authorList>
    </citation>
    <scope>NUCLEOTIDE SEQUENCE [LARGE SCALE GENOMIC DNA]</scope>
    <source>
        <strain evidence="1 2">CCMP1005</strain>
    </source>
</reference>
<organism evidence="1 2">
    <name type="scientific">Thalassiosira oceanica</name>
    <name type="common">Marine diatom</name>
    <dbReference type="NCBI Taxonomy" id="159749"/>
    <lineage>
        <taxon>Eukaryota</taxon>
        <taxon>Sar</taxon>
        <taxon>Stramenopiles</taxon>
        <taxon>Ochrophyta</taxon>
        <taxon>Bacillariophyta</taxon>
        <taxon>Coscinodiscophyceae</taxon>
        <taxon>Thalassiosirophycidae</taxon>
        <taxon>Thalassiosirales</taxon>
        <taxon>Thalassiosiraceae</taxon>
        <taxon>Thalassiosira</taxon>
    </lineage>
</organism>
<protein>
    <submittedName>
        <fullName evidence="1">Uncharacterized protein</fullName>
    </submittedName>
</protein>
<proteinExistence type="predicted"/>
<keyword evidence="2" id="KW-1185">Reference proteome</keyword>
<dbReference type="AlphaFoldDB" id="K0RL13"/>
<sequence length="111" mass="11656">YLAHYGGIWENVCGSVVGPGRGPMGGRAAGRVADDVLERVVEQDGECFRGVKPIFLEETFTWGGCRVGVAKEVGLRSVLERGQGLAGPLAKKEVAEDRAEVAVGPDGDGDE</sequence>
<dbReference type="eggNOG" id="ENOG502SFFM">
    <property type="taxonomic scope" value="Eukaryota"/>
</dbReference>
<evidence type="ECO:0000313" key="1">
    <source>
        <dbReference type="EMBL" id="EJK53880.1"/>
    </source>
</evidence>